<name>A0ABU7JM14_9NOCA</name>
<evidence type="ECO:0000313" key="2">
    <source>
        <dbReference type="EMBL" id="MEE2030894.1"/>
    </source>
</evidence>
<organism evidence="2 3">
    <name type="scientific">Rhodococcus chondri</name>
    <dbReference type="NCBI Taxonomy" id="3065941"/>
    <lineage>
        <taxon>Bacteria</taxon>
        <taxon>Bacillati</taxon>
        <taxon>Actinomycetota</taxon>
        <taxon>Actinomycetes</taxon>
        <taxon>Mycobacteriales</taxon>
        <taxon>Nocardiaceae</taxon>
        <taxon>Rhodococcus</taxon>
    </lineage>
</organism>
<gene>
    <name evidence="2" type="ORF">Q8814_01980</name>
</gene>
<protein>
    <recommendedName>
        <fullName evidence="4">C2H2-type domain-containing protein</fullName>
    </recommendedName>
</protein>
<comment type="caution">
    <text evidence="2">The sequence shown here is derived from an EMBL/GenBank/DDBJ whole genome shotgun (WGS) entry which is preliminary data.</text>
</comment>
<keyword evidence="3" id="KW-1185">Reference proteome</keyword>
<feature type="region of interest" description="Disordered" evidence="1">
    <location>
        <begin position="39"/>
        <end position="58"/>
    </location>
</feature>
<dbReference type="EMBL" id="JAUZMZ010000005">
    <property type="protein sequence ID" value="MEE2030894.1"/>
    <property type="molecule type" value="Genomic_DNA"/>
</dbReference>
<evidence type="ECO:0008006" key="4">
    <source>
        <dbReference type="Google" id="ProtNLM"/>
    </source>
</evidence>
<dbReference type="Proteomes" id="UP001331936">
    <property type="component" value="Unassembled WGS sequence"/>
</dbReference>
<proteinExistence type="predicted"/>
<sequence length="58" mass="6269">MQRVECERCGVAVLVEKHSWQHTSVQWDTDRPDTVCDEYQDGSAPTSGGAGGEMLGAS</sequence>
<feature type="compositionally biased region" description="Gly residues" evidence="1">
    <location>
        <begin position="48"/>
        <end position="58"/>
    </location>
</feature>
<evidence type="ECO:0000313" key="3">
    <source>
        <dbReference type="Proteomes" id="UP001331936"/>
    </source>
</evidence>
<dbReference type="RefSeq" id="WP_330150312.1">
    <property type="nucleotide sequence ID" value="NZ_JAUZMZ010000005.1"/>
</dbReference>
<reference evidence="2 3" key="1">
    <citation type="submission" date="2023-08" db="EMBL/GenBank/DDBJ databases">
        <authorList>
            <person name="Girao M."/>
            <person name="Carvalho M.F."/>
        </authorList>
    </citation>
    <scope>NUCLEOTIDE SEQUENCE [LARGE SCALE GENOMIC DNA]</scope>
    <source>
        <strain evidence="2 3">CC-R104</strain>
    </source>
</reference>
<evidence type="ECO:0000256" key="1">
    <source>
        <dbReference type="SAM" id="MobiDB-lite"/>
    </source>
</evidence>
<accession>A0ABU7JM14</accession>